<evidence type="ECO:0000313" key="1">
    <source>
        <dbReference type="EMBL" id="VDZ52395.1"/>
    </source>
</evidence>
<reference evidence="1 2" key="1">
    <citation type="submission" date="2018-12" db="EMBL/GenBank/DDBJ databases">
        <authorList>
            <consortium name="Pathogen Informatics"/>
        </authorList>
    </citation>
    <scope>NUCLEOTIDE SEQUENCE [LARGE SCALE GENOMIC DNA]</scope>
    <source>
        <strain evidence="1 2">NCTC11214</strain>
    </source>
</reference>
<dbReference type="KEGG" id="sof:NCTC11214_00690"/>
<proteinExistence type="predicted"/>
<dbReference type="RefSeq" id="WP_277872526.1">
    <property type="nucleotide sequence ID" value="NZ_LR134117.1"/>
</dbReference>
<dbReference type="Proteomes" id="UP000281391">
    <property type="component" value="Chromosome"/>
</dbReference>
<sequence length="41" mass="4485">MLYWLAKVGKTADQRAGFAAHHQKITQRFGGTRGVPTDAAK</sequence>
<dbReference type="AlphaFoldDB" id="A0A447KLM6"/>
<protein>
    <submittedName>
        <fullName evidence="1">Uncharacterized protein</fullName>
    </submittedName>
</protein>
<name>A0A447KLM6_SEROD</name>
<gene>
    <name evidence="1" type="ORF">NCTC11214_00690</name>
</gene>
<accession>A0A447KLM6</accession>
<dbReference type="EMBL" id="LR134117">
    <property type="protein sequence ID" value="VDZ52395.1"/>
    <property type="molecule type" value="Genomic_DNA"/>
</dbReference>
<evidence type="ECO:0000313" key="2">
    <source>
        <dbReference type="Proteomes" id="UP000281391"/>
    </source>
</evidence>
<organism evidence="1 2">
    <name type="scientific">Serratia odorifera</name>
    <dbReference type="NCBI Taxonomy" id="618"/>
    <lineage>
        <taxon>Bacteria</taxon>
        <taxon>Pseudomonadati</taxon>
        <taxon>Pseudomonadota</taxon>
        <taxon>Gammaproteobacteria</taxon>
        <taxon>Enterobacterales</taxon>
        <taxon>Yersiniaceae</taxon>
        <taxon>Serratia</taxon>
    </lineage>
</organism>